<sequence length="275" mass="30539">MKTVAHLSDLHFGRTDAAVVAGLLDDLHAEQPDLIIISGDFTQSARSREFRAAHRFLRRLPAPTLSVPGNHDVPPADLLLRFLAPFARYRHWISDDLCPFVETDEVAVLGINTARRARLGLNWAEGSISHAQIELVRRRFDGVDPAKLRIVVAHHPFVAPASAPRTTVARRADRALPIFATAGIDLLLAGHLHRGWSVKAAAHIEHALLVVQAATATSTRLRDEPNSYNVLLLEKERIGVRVRAWHGDRFEAVGTAWFARTSRGDNWIRSDFSGH</sequence>
<dbReference type="GO" id="GO:0016787">
    <property type="term" value="F:hydrolase activity"/>
    <property type="evidence" value="ECO:0007669"/>
    <property type="project" value="UniProtKB-KW"/>
</dbReference>
<keyword evidence="2" id="KW-0378">Hydrolase</keyword>
<dbReference type="AlphaFoldDB" id="A0A8S8X9Y0"/>
<evidence type="ECO:0000259" key="5">
    <source>
        <dbReference type="Pfam" id="PF00149"/>
    </source>
</evidence>
<dbReference type="GO" id="GO:0046872">
    <property type="term" value="F:metal ion binding"/>
    <property type="evidence" value="ECO:0007669"/>
    <property type="project" value="UniProtKB-KW"/>
</dbReference>
<evidence type="ECO:0000313" key="7">
    <source>
        <dbReference type="Proteomes" id="UP000681075"/>
    </source>
</evidence>
<evidence type="ECO:0000313" key="6">
    <source>
        <dbReference type="EMBL" id="GIL39554.1"/>
    </source>
</evidence>
<accession>A0A8S8X9Y0</accession>
<dbReference type="Pfam" id="PF00149">
    <property type="entry name" value="Metallophos"/>
    <property type="match status" value="1"/>
</dbReference>
<evidence type="ECO:0000256" key="1">
    <source>
        <dbReference type="ARBA" id="ARBA00022723"/>
    </source>
</evidence>
<organism evidence="6 7">
    <name type="scientific">Roseiterribacter gracilis</name>
    <dbReference type="NCBI Taxonomy" id="2812848"/>
    <lineage>
        <taxon>Bacteria</taxon>
        <taxon>Pseudomonadati</taxon>
        <taxon>Pseudomonadota</taxon>
        <taxon>Alphaproteobacteria</taxon>
        <taxon>Rhodospirillales</taxon>
        <taxon>Roseiterribacteraceae</taxon>
        <taxon>Roseiterribacter</taxon>
    </lineage>
</organism>
<dbReference type="InterPro" id="IPR029052">
    <property type="entry name" value="Metallo-depent_PP-like"/>
</dbReference>
<name>A0A8S8X9Y0_9PROT</name>
<keyword evidence="3" id="KW-0408">Iron</keyword>
<reference evidence="6" key="1">
    <citation type="submission" date="2021-02" db="EMBL/GenBank/DDBJ databases">
        <title>Genome sequence of Rhodospirillales sp. strain TMPK1 isolated from soil.</title>
        <authorList>
            <person name="Nakai R."/>
            <person name="Kusada H."/>
            <person name="Tamaki H."/>
        </authorList>
    </citation>
    <scope>NUCLEOTIDE SEQUENCE</scope>
    <source>
        <strain evidence="6">TMPK1</strain>
    </source>
</reference>
<dbReference type="RefSeq" id="WP_420242657.1">
    <property type="nucleotide sequence ID" value="NZ_BOPV01000001.1"/>
</dbReference>
<feature type="domain" description="Calcineurin-like phosphoesterase" evidence="5">
    <location>
        <begin position="3"/>
        <end position="194"/>
    </location>
</feature>
<dbReference type="SUPFAM" id="SSF56300">
    <property type="entry name" value="Metallo-dependent phosphatases"/>
    <property type="match status" value="1"/>
</dbReference>
<dbReference type="Gene3D" id="3.60.21.10">
    <property type="match status" value="1"/>
</dbReference>
<comment type="similarity">
    <text evidence="4">Belongs to the cyclic nucleotide phosphodiesterase class-III family.</text>
</comment>
<evidence type="ECO:0000256" key="2">
    <source>
        <dbReference type="ARBA" id="ARBA00022801"/>
    </source>
</evidence>
<proteinExistence type="inferred from homology"/>
<dbReference type="EMBL" id="BOPV01000001">
    <property type="protein sequence ID" value="GIL39554.1"/>
    <property type="molecule type" value="Genomic_DNA"/>
</dbReference>
<dbReference type="InterPro" id="IPR004843">
    <property type="entry name" value="Calcineurin-like_PHP"/>
</dbReference>
<evidence type="ECO:0000256" key="4">
    <source>
        <dbReference type="ARBA" id="ARBA00025742"/>
    </source>
</evidence>
<comment type="caution">
    <text evidence="6">The sequence shown here is derived from an EMBL/GenBank/DDBJ whole genome shotgun (WGS) entry which is preliminary data.</text>
</comment>
<protein>
    <submittedName>
        <fullName evidence="6">Metallophosphoesterase</fullName>
    </submittedName>
</protein>
<dbReference type="PANTHER" id="PTHR42988">
    <property type="entry name" value="PHOSPHOHYDROLASE"/>
    <property type="match status" value="1"/>
</dbReference>
<dbReference type="InterPro" id="IPR050884">
    <property type="entry name" value="CNP_phosphodiesterase-III"/>
</dbReference>
<gene>
    <name evidence="6" type="ORF">TMPK1_17910</name>
</gene>
<keyword evidence="1" id="KW-0479">Metal-binding</keyword>
<dbReference type="Proteomes" id="UP000681075">
    <property type="component" value="Unassembled WGS sequence"/>
</dbReference>
<keyword evidence="7" id="KW-1185">Reference proteome</keyword>
<dbReference type="PANTHER" id="PTHR42988:SF2">
    <property type="entry name" value="CYCLIC NUCLEOTIDE PHOSPHODIESTERASE CBUA0032-RELATED"/>
    <property type="match status" value="1"/>
</dbReference>
<evidence type="ECO:0000256" key="3">
    <source>
        <dbReference type="ARBA" id="ARBA00023004"/>
    </source>
</evidence>